<gene>
    <name evidence="2" type="ORF">ABS768_01580</name>
</gene>
<evidence type="ECO:0000259" key="1">
    <source>
        <dbReference type="Pfam" id="PF24722"/>
    </source>
</evidence>
<dbReference type="RefSeq" id="WP_408073186.1">
    <property type="nucleotide sequence ID" value="NZ_JBELQB010000001.1"/>
</dbReference>
<comment type="caution">
    <text evidence="2">The sequence shown here is derived from an EMBL/GenBank/DDBJ whole genome shotgun (WGS) entry which is preliminary data.</text>
</comment>
<feature type="domain" description="DUF7674" evidence="1">
    <location>
        <begin position="8"/>
        <end position="106"/>
    </location>
</feature>
<name>A0ABW8Y857_9FLAO</name>
<dbReference type="Pfam" id="PF24722">
    <property type="entry name" value="DUF7674"/>
    <property type="match status" value="1"/>
</dbReference>
<sequence>METKIRKTIYEWLPEAIVNLDRTTATDYEVIRSVSEYSLSLLQKDNRQKVIDVFKIINMVYQEEHAYTKHCIKNEFICNFIENSPALKLKEYLYDMPSPLKEAFIKTLIKL</sequence>
<organism evidence="2 3">
    <name type="scientific">Flavobacterium rhizophilum</name>
    <dbReference type="NCBI Taxonomy" id="3163296"/>
    <lineage>
        <taxon>Bacteria</taxon>
        <taxon>Pseudomonadati</taxon>
        <taxon>Bacteroidota</taxon>
        <taxon>Flavobacteriia</taxon>
        <taxon>Flavobacteriales</taxon>
        <taxon>Flavobacteriaceae</taxon>
        <taxon>Flavobacterium</taxon>
    </lineage>
</organism>
<reference evidence="2 3" key="1">
    <citation type="submission" date="2024-06" db="EMBL/GenBank/DDBJ databases">
        <authorList>
            <person name="Kaempfer P."/>
            <person name="Viver T."/>
        </authorList>
    </citation>
    <scope>NUCLEOTIDE SEQUENCE [LARGE SCALE GENOMIC DNA]</scope>
    <source>
        <strain evidence="2 3">ST-75</strain>
    </source>
</reference>
<proteinExistence type="predicted"/>
<accession>A0ABW8Y857</accession>
<evidence type="ECO:0000313" key="2">
    <source>
        <dbReference type="EMBL" id="MFL9836168.1"/>
    </source>
</evidence>
<dbReference type="InterPro" id="IPR056091">
    <property type="entry name" value="DUF7674"/>
</dbReference>
<dbReference type="Proteomes" id="UP001629059">
    <property type="component" value="Unassembled WGS sequence"/>
</dbReference>
<evidence type="ECO:0000313" key="3">
    <source>
        <dbReference type="Proteomes" id="UP001629059"/>
    </source>
</evidence>
<dbReference type="EMBL" id="JBELQB010000001">
    <property type="protein sequence ID" value="MFL9836168.1"/>
    <property type="molecule type" value="Genomic_DNA"/>
</dbReference>
<protein>
    <recommendedName>
        <fullName evidence="1">DUF7674 domain-containing protein</fullName>
    </recommendedName>
</protein>
<keyword evidence="3" id="KW-1185">Reference proteome</keyword>